<evidence type="ECO:0000313" key="7">
    <source>
        <dbReference type="EMBL" id="PJZ74925.1"/>
    </source>
</evidence>
<gene>
    <name evidence="6" type="ORF">CH360_02515</name>
    <name evidence="7" type="ORF">CH373_02515</name>
</gene>
<name>A0A2M9ZSB7_9LEPT</name>
<dbReference type="Pfam" id="PF08241">
    <property type="entry name" value="Methyltransf_11"/>
    <property type="match status" value="1"/>
</dbReference>
<sequence length="303" mass="34701">MIEIREFLKSMDREVNTRFSGTNRIIQWFRNNFFQSESPDTLSHLYLNTDPHNSWANLGYWKNTAEYSSACRELARQLGSDAGLDSWHKVLDLGFGCGDQILVWCKDFGVSSENITAINSSKLQYHFAEKKLTELGLSAYLICSDLRTLSKMQSSERDRILCLDSAYFFPDQQKAYKECFRILRPGGILASAQLIYNDQKLSVWKSLLRILICIIARIPSKSRMTSEELSSMLKAEGYSIQKLERIEKEVFSGFSNFLKINLPLLKGKIPPGLANRYSSFGEFLGSELCAEFFQFVVFCAKKD</sequence>
<evidence type="ECO:0000313" key="8">
    <source>
        <dbReference type="Proteomes" id="UP000231962"/>
    </source>
</evidence>
<evidence type="ECO:0000256" key="3">
    <source>
        <dbReference type="ARBA" id="ARBA00022679"/>
    </source>
</evidence>
<dbReference type="Gene3D" id="3.40.50.150">
    <property type="entry name" value="Vaccinia Virus protein VP39"/>
    <property type="match status" value="1"/>
</dbReference>
<dbReference type="CDD" id="cd02440">
    <property type="entry name" value="AdoMet_MTases"/>
    <property type="match status" value="1"/>
</dbReference>
<dbReference type="PANTHER" id="PTHR44307">
    <property type="entry name" value="PHOSPHOETHANOLAMINE METHYLTRANSFERASE"/>
    <property type="match status" value="1"/>
</dbReference>
<reference evidence="8 9" key="1">
    <citation type="submission" date="2017-07" db="EMBL/GenBank/DDBJ databases">
        <title>Leptospira spp. isolated from tropical soils.</title>
        <authorList>
            <person name="Thibeaux R."/>
            <person name="Iraola G."/>
            <person name="Ferres I."/>
            <person name="Bierque E."/>
            <person name="Girault D."/>
            <person name="Soupe-Gilbert M.-E."/>
            <person name="Picardeau M."/>
            <person name="Goarant C."/>
        </authorList>
    </citation>
    <scope>NUCLEOTIDE SEQUENCE [LARGE SCALE GENOMIC DNA]</scope>
    <source>
        <strain evidence="7 9">FH1-B-B1</strain>
        <strain evidence="6 8">FH1-B-C1</strain>
    </source>
</reference>
<dbReference type="GO" id="GO:0032259">
    <property type="term" value="P:methylation"/>
    <property type="evidence" value="ECO:0007669"/>
    <property type="project" value="UniProtKB-KW"/>
</dbReference>
<dbReference type="InterPro" id="IPR029063">
    <property type="entry name" value="SAM-dependent_MTases_sf"/>
</dbReference>
<organism evidence="7 9">
    <name type="scientific">Leptospira perolatii</name>
    <dbReference type="NCBI Taxonomy" id="2023191"/>
    <lineage>
        <taxon>Bacteria</taxon>
        <taxon>Pseudomonadati</taxon>
        <taxon>Spirochaetota</taxon>
        <taxon>Spirochaetia</taxon>
        <taxon>Leptospirales</taxon>
        <taxon>Leptospiraceae</taxon>
        <taxon>Leptospira</taxon>
    </lineage>
</organism>
<accession>A0A2M9ZSB7</accession>
<evidence type="ECO:0000256" key="1">
    <source>
        <dbReference type="ARBA" id="ARBA00005189"/>
    </source>
</evidence>
<evidence type="ECO:0000313" key="6">
    <source>
        <dbReference type="EMBL" id="PJZ71391.1"/>
    </source>
</evidence>
<keyword evidence="8" id="KW-1185">Reference proteome</keyword>
<evidence type="ECO:0000256" key="2">
    <source>
        <dbReference type="ARBA" id="ARBA00022603"/>
    </source>
</evidence>
<comment type="pathway">
    <text evidence="4">Phospholipid metabolism.</text>
</comment>
<evidence type="ECO:0000259" key="5">
    <source>
        <dbReference type="Pfam" id="PF08241"/>
    </source>
</evidence>
<protein>
    <recommendedName>
        <fullName evidence="5">Methyltransferase type 11 domain-containing protein</fullName>
    </recommendedName>
</protein>
<dbReference type="PANTHER" id="PTHR44307:SF2">
    <property type="entry name" value="PHOSPHOETHANOLAMINE METHYLTRANSFERASE ISOFORM X1"/>
    <property type="match status" value="1"/>
</dbReference>
<evidence type="ECO:0000256" key="4">
    <source>
        <dbReference type="ARBA" id="ARBA00025707"/>
    </source>
</evidence>
<dbReference type="EMBL" id="NPDY01000001">
    <property type="protein sequence ID" value="PJZ71391.1"/>
    <property type="molecule type" value="Genomic_DNA"/>
</dbReference>
<dbReference type="RefSeq" id="WP_100712359.1">
    <property type="nucleotide sequence ID" value="NZ_NPDY01000001.1"/>
</dbReference>
<dbReference type="InterPro" id="IPR013216">
    <property type="entry name" value="Methyltransf_11"/>
</dbReference>
<evidence type="ECO:0000313" key="9">
    <source>
        <dbReference type="Proteomes" id="UP000231990"/>
    </source>
</evidence>
<dbReference type="Proteomes" id="UP000231990">
    <property type="component" value="Unassembled WGS sequence"/>
</dbReference>
<dbReference type="Proteomes" id="UP000231962">
    <property type="component" value="Unassembled WGS sequence"/>
</dbReference>
<keyword evidence="3" id="KW-0808">Transferase</keyword>
<dbReference type="SUPFAM" id="SSF53335">
    <property type="entry name" value="S-adenosyl-L-methionine-dependent methyltransferases"/>
    <property type="match status" value="1"/>
</dbReference>
<proteinExistence type="predicted"/>
<dbReference type="AlphaFoldDB" id="A0A2M9ZSB7"/>
<dbReference type="OrthoDB" id="9772751at2"/>
<comment type="caution">
    <text evidence="7">The sequence shown here is derived from an EMBL/GenBank/DDBJ whole genome shotgun (WGS) entry which is preliminary data.</text>
</comment>
<dbReference type="GO" id="GO:0008757">
    <property type="term" value="F:S-adenosylmethionine-dependent methyltransferase activity"/>
    <property type="evidence" value="ECO:0007669"/>
    <property type="project" value="InterPro"/>
</dbReference>
<keyword evidence="2" id="KW-0489">Methyltransferase</keyword>
<feature type="domain" description="Methyltransferase type 11" evidence="5">
    <location>
        <begin position="91"/>
        <end position="190"/>
    </location>
</feature>
<dbReference type="EMBL" id="NPDZ01000001">
    <property type="protein sequence ID" value="PJZ74925.1"/>
    <property type="molecule type" value="Genomic_DNA"/>
</dbReference>
<comment type="pathway">
    <text evidence="1">Lipid metabolism.</text>
</comment>